<feature type="signal peptide" evidence="7">
    <location>
        <begin position="1"/>
        <end position="21"/>
    </location>
</feature>
<proteinExistence type="inferred from homology"/>
<evidence type="ECO:0000313" key="11">
    <source>
        <dbReference type="Proteomes" id="UP001431449"/>
    </source>
</evidence>
<evidence type="ECO:0000256" key="1">
    <source>
        <dbReference type="ARBA" id="ARBA00001526"/>
    </source>
</evidence>
<dbReference type="EC" id="3.5.2.6" evidence="3 6"/>
<sequence length="542" mass="57279">MLPTPLISLALSVALVSPGMAMDDAALAAKLASRLDGDRTGACFAAAVIDAGGVSRAVACADPDRAGKLDAATAFEIGSVSKTFNGLLLQQLVEAGKLSLDDPAERHLPEGVSLSRHGEAPITLRHLLTHTSGLPSLAPGWQIRDPSNPYRDIDRKALYAGLDGLRPRRAPGEAFEYSNLGAMLLSDIIGRVAGKHFDALVAEQVFAPLGMRSFVGKPPKGVERVTGHLPNGESTSAWDFDPALAGVGGVRASLDDMVRYLEAQMGRRESPLDASIRASQQPVHVEGQPPMAMGWMIAPLNGARVLAHEGGTGGFSSFVAFRADRSRGVVVLSDTAMTSLGGLGSVGLHLLDERVPLGEPRRVASPPVELLDKLAGDWRLEGGLKMSLRQRDGALEIQAEGQPAFEMRYDSAGDFYPLAFDAVLRPQVNGERVGFIWLQGGAATPASRIEAGVPTAEAAALADYAGRYPLMPGFALKVFVENATLMAQATGQGAFALAPAGEDVFRADAFGIEIRFDRGEDGAVRRLALHQGGQVMRGERNE</sequence>
<dbReference type="Pfam" id="PF00144">
    <property type="entry name" value="Beta-lactamase"/>
    <property type="match status" value="1"/>
</dbReference>
<dbReference type="Gene3D" id="3.40.710.10">
    <property type="entry name" value="DD-peptidase/beta-lactamase superfamily"/>
    <property type="match status" value="1"/>
</dbReference>
<evidence type="ECO:0000259" key="9">
    <source>
        <dbReference type="Pfam" id="PF11954"/>
    </source>
</evidence>
<accession>A0ABT0GFV3</accession>
<protein>
    <recommendedName>
        <fullName evidence="3 6">Beta-lactamase</fullName>
        <ecNumber evidence="3 6">3.5.2.6</ecNumber>
    </recommendedName>
</protein>
<evidence type="ECO:0000256" key="3">
    <source>
        <dbReference type="ARBA" id="ARBA00012865"/>
    </source>
</evidence>
<dbReference type="PANTHER" id="PTHR46825:SF9">
    <property type="entry name" value="BETA-LACTAMASE-RELATED DOMAIN-CONTAINING PROTEIN"/>
    <property type="match status" value="1"/>
</dbReference>
<dbReference type="Pfam" id="PF11954">
    <property type="entry name" value="DUF3471"/>
    <property type="match status" value="1"/>
</dbReference>
<reference evidence="10" key="1">
    <citation type="submission" date="2022-04" db="EMBL/GenBank/DDBJ databases">
        <title>Lysobacter sp. CAU 1642 isolated from sea sand.</title>
        <authorList>
            <person name="Kim W."/>
        </authorList>
    </citation>
    <scope>NUCLEOTIDE SEQUENCE</scope>
    <source>
        <strain evidence="10">CAU 1642</strain>
    </source>
</reference>
<feature type="domain" description="Beta-lactamase-related" evidence="8">
    <location>
        <begin position="42"/>
        <end position="335"/>
    </location>
</feature>
<dbReference type="SUPFAM" id="SSF56601">
    <property type="entry name" value="beta-lactamase/transpeptidase-like"/>
    <property type="match status" value="1"/>
</dbReference>
<dbReference type="Proteomes" id="UP001431449">
    <property type="component" value="Unassembled WGS sequence"/>
</dbReference>
<evidence type="ECO:0000256" key="7">
    <source>
        <dbReference type="SAM" id="SignalP"/>
    </source>
</evidence>
<comment type="caution">
    <text evidence="10">The sequence shown here is derived from an EMBL/GenBank/DDBJ whole genome shotgun (WGS) entry which is preliminary data.</text>
</comment>
<gene>
    <name evidence="10" type="ORF">M0G41_07050</name>
</gene>
<dbReference type="InterPro" id="IPR012338">
    <property type="entry name" value="Beta-lactam/transpept-like"/>
</dbReference>
<dbReference type="InterPro" id="IPR021860">
    <property type="entry name" value="Peptidase_S12_Pab87-rel_C"/>
</dbReference>
<dbReference type="PROSITE" id="PS00336">
    <property type="entry name" value="BETA_LACTAMASE_C"/>
    <property type="match status" value="1"/>
</dbReference>
<dbReference type="InterPro" id="IPR050491">
    <property type="entry name" value="AmpC-like"/>
</dbReference>
<keyword evidence="7" id="KW-0732">Signal</keyword>
<evidence type="ECO:0000256" key="2">
    <source>
        <dbReference type="ARBA" id="ARBA00007840"/>
    </source>
</evidence>
<feature type="domain" description="Peptidase S12 Pab87-related C-terminal" evidence="9">
    <location>
        <begin position="453"/>
        <end position="537"/>
    </location>
</feature>
<evidence type="ECO:0000313" key="10">
    <source>
        <dbReference type="EMBL" id="MCK7593423.1"/>
    </source>
</evidence>
<dbReference type="EMBL" id="JALNMH010000005">
    <property type="protein sequence ID" value="MCK7593423.1"/>
    <property type="molecule type" value="Genomic_DNA"/>
</dbReference>
<evidence type="ECO:0000256" key="4">
    <source>
        <dbReference type="ARBA" id="ARBA00022801"/>
    </source>
</evidence>
<feature type="chain" id="PRO_5047214380" description="Beta-lactamase" evidence="7">
    <location>
        <begin position="22"/>
        <end position="542"/>
    </location>
</feature>
<dbReference type="RefSeq" id="WP_248206959.1">
    <property type="nucleotide sequence ID" value="NZ_JALNMH010000005.1"/>
</dbReference>
<comment type="similarity">
    <text evidence="2 6">Belongs to the class-C beta-lactamase family.</text>
</comment>
<organism evidence="10 11">
    <name type="scientific">Pseudomarimonas salicorniae</name>
    <dbReference type="NCBI Taxonomy" id="2933270"/>
    <lineage>
        <taxon>Bacteria</taxon>
        <taxon>Pseudomonadati</taxon>
        <taxon>Pseudomonadota</taxon>
        <taxon>Gammaproteobacteria</taxon>
        <taxon>Lysobacterales</taxon>
        <taxon>Lysobacteraceae</taxon>
        <taxon>Pseudomarimonas</taxon>
    </lineage>
</organism>
<keyword evidence="5 6" id="KW-0046">Antibiotic resistance</keyword>
<evidence type="ECO:0000256" key="6">
    <source>
        <dbReference type="RuleBase" id="RU361140"/>
    </source>
</evidence>
<evidence type="ECO:0000256" key="5">
    <source>
        <dbReference type="ARBA" id="ARBA00023251"/>
    </source>
</evidence>
<evidence type="ECO:0000259" key="8">
    <source>
        <dbReference type="Pfam" id="PF00144"/>
    </source>
</evidence>
<keyword evidence="11" id="KW-1185">Reference proteome</keyword>
<comment type="catalytic activity">
    <reaction evidence="1 6">
        <text>a beta-lactam + H2O = a substituted beta-amino acid</text>
        <dbReference type="Rhea" id="RHEA:20401"/>
        <dbReference type="ChEBI" id="CHEBI:15377"/>
        <dbReference type="ChEBI" id="CHEBI:35627"/>
        <dbReference type="ChEBI" id="CHEBI:140347"/>
        <dbReference type="EC" id="3.5.2.6"/>
    </reaction>
</comment>
<name>A0ABT0GFV3_9GAMM</name>
<dbReference type="InterPro" id="IPR001466">
    <property type="entry name" value="Beta-lactam-related"/>
</dbReference>
<dbReference type="PANTHER" id="PTHR46825">
    <property type="entry name" value="D-ALANYL-D-ALANINE-CARBOXYPEPTIDASE/ENDOPEPTIDASE AMPH"/>
    <property type="match status" value="1"/>
</dbReference>
<keyword evidence="4 6" id="KW-0378">Hydrolase</keyword>
<dbReference type="InterPro" id="IPR001586">
    <property type="entry name" value="Beta-lactam_class-C_AS"/>
</dbReference>